<dbReference type="Pfam" id="PF02028">
    <property type="entry name" value="BCCT"/>
    <property type="match status" value="1"/>
</dbReference>
<feature type="transmembrane region" description="Helical" evidence="8">
    <location>
        <begin position="411"/>
        <end position="439"/>
    </location>
</feature>
<comment type="subcellular location">
    <subcellularLocation>
        <location evidence="1">Cell membrane</location>
        <topology evidence="1">Multi-pass membrane protein</topology>
    </subcellularLocation>
</comment>
<evidence type="ECO:0000256" key="2">
    <source>
        <dbReference type="ARBA" id="ARBA00005658"/>
    </source>
</evidence>
<keyword evidence="10" id="KW-1185">Reference proteome</keyword>
<evidence type="ECO:0000256" key="7">
    <source>
        <dbReference type="ARBA" id="ARBA00023136"/>
    </source>
</evidence>
<feature type="transmembrane region" description="Helical" evidence="8">
    <location>
        <begin position="12"/>
        <end position="29"/>
    </location>
</feature>
<accession>A0A7X3C1Z9</accession>
<sequence>MVKTLLGKGATVFWGSIIFTGIFSIWAVVEPKSMTATLWSWLGLYNQTFSWFTMPMPIILLFICLYLALGKFGKVKLGKPEDKPELSTFAWIGTLFTAGIGIGIVNFGVAEPMVHYLQSPQGIAAAGTNPALAAENGFKYSMFIWGLPAWSIYTIAGLVIGYFAYYKGAKFLPGTPIEKGFSDKKWGSSVATVTSIIAAGAASLTIAAHIAIGIFQMQNAYTAITGQKFSRLSDSLVLLLIMFIIYTIAAILPIQKGMGRLGEINTIVAVVLMIFVFALSDAPMIMRLVTENIRHAFLDVIPVGFTTFPFQDQAWFDSWPNTIMIWWISWTPFLGIFIARISKGRTIRQIVFMSILVPTFFLIIWFSVFAGNGFWNAFFGDGKIIHFIANNPENVYLSFIMVLQELPGFQITGIVFLFLVVIFLATATTSSMISISIMTSNGPENAPRNRTILWSIITTMIAFANIVTGTLDGIKAVGVIIGIPFMFFVFLSISGMYRQMQADYKRGDITKE</sequence>
<feature type="transmembrane region" description="Helical" evidence="8">
    <location>
        <begin position="89"/>
        <end position="110"/>
    </location>
</feature>
<proteinExistence type="inferred from homology"/>
<protein>
    <recommendedName>
        <fullName evidence="11">Glycine betaine transporter</fullName>
    </recommendedName>
</protein>
<dbReference type="GO" id="GO:0022857">
    <property type="term" value="F:transmembrane transporter activity"/>
    <property type="evidence" value="ECO:0007669"/>
    <property type="project" value="InterPro"/>
</dbReference>
<evidence type="ECO:0000256" key="3">
    <source>
        <dbReference type="ARBA" id="ARBA00022448"/>
    </source>
</evidence>
<feature type="transmembrane region" description="Helical" evidence="8">
    <location>
        <begin position="266"/>
        <end position="286"/>
    </location>
</feature>
<dbReference type="AlphaFoldDB" id="A0A7X3C1Z9"/>
<feature type="transmembrane region" description="Helical" evidence="8">
    <location>
        <begin position="49"/>
        <end position="69"/>
    </location>
</feature>
<evidence type="ECO:0000313" key="9">
    <source>
        <dbReference type="EMBL" id="MTV82305.1"/>
    </source>
</evidence>
<name>A0A7X3C1Z9_9LACO</name>
<evidence type="ECO:0000256" key="6">
    <source>
        <dbReference type="ARBA" id="ARBA00022989"/>
    </source>
</evidence>
<keyword evidence="4" id="KW-1003">Cell membrane</keyword>
<dbReference type="InterPro" id="IPR000060">
    <property type="entry name" value="BCCT_transptr"/>
</dbReference>
<dbReference type="PANTHER" id="PTHR30047">
    <property type="entry name" value="HIGH-AFFINITY CHOLINE TRANSPORT PROTEIN-RELATED"/>
    <property type="match status" value="1"/>
</dbReference>
<keyword evidence="6 8" id="KW-1133">Transmembrane helix</keyword>
<dbReference type="PANTHER" id="PTHR30047:SF7">
    <property type="entry name" value="HIGH-AFFINITY CHOLINE TRANSPORT PROTEIN"/>
    <property type="match status" value="1"/>
</dbReference>
<feature type="transmembrane region" description="Helical" evidence="8">
    <location>
        <begin position="186"/>
        <end position="215"/>
    </location>
</feature>
<dbReference type="EMBL" id="WNJO01000006">
    <property type="protein sequence ID" value="MTV82305.1"/>
    <property type="molecule type" value="Genomic_DNA"/>
</dbReference>
<feature type="transmembrane region" description="Helical" evidence="8">
    <location>
        <begin position="142"/>
        <end position="165"/>
    </location>
</feature>
<comment type="caution">
    <text evidence="9">The sequence shown here is derived from an EMBL/GenBank/DDBJ whole genome shotgun (WGS) entry which is preliminary data.</text>
</comment>
<dbReference type="Proteomes" id="UP000466388">
    <property type="component" value="Unassembled WGS sequence"/>
</dbReference>
<evidence type="ECO:0000256" key="1">
    <source>
        <dbReference type="ARBA" id="ARBA00004651"/>
    </source>
</evidence>
<keyword evidence="3" id="KW-0813">Transport</keyword>
<reference evidence="9 10" key="1">
    <citation type="submission" date="2019-11" db="EMBL/GenBank/DDBJ databases">
        <title>Lactobacillus sp. nov. CRM56-3, isolated from fermented tea leaves.</title>
        <authorList>
            <person name="Phuengjayaem S."/>
            <person name="Tanasupawat S."/>
        </authorList>
    </citation>
    <scope>NUCLEOTIDE SEQUENCE [LARGE SCALE GENOMIC DNA]</scope>
    <source>
        <strain evidence="9 10">CRM56-3</strain>
    </source>
</reference>
<evidence type="ECO:0000256" key="8">
    <source>
        <dbReference type="SAM" id="Phobius"/>
    </source>
</evidence>
<feature type="transmembrane region" description="Helical" evidence="8">
    <location>
        <begin position="451"/>
        <end position="471"/>
    </location>
</feature>
<feature type="transmembrane region" description="Helical" evidence="8">
    <location>
        <begin position="235"/>
        <end position="254"/>
    </location>
</feature>
<evidence type="ECO:0000313" key="10">
    <source>
        <dbReference type="Proteomes" id="UP000466388"/>
    </source>
</evidence>
<feature type="transmembrane region" description="Helical" evidence="8">
    <location>
        <begin position="319"/>
        <end position="338"/>
    </location>
</feature>
<gene>
    <name evidence="9" type="ORF">GM612_06520</name>
</gene>
<keyword evidence="5 8" id="KW-0812">Transmembrane</keyword>
<keyword evidence="7 8" id="KW-0472">Membrane</keyword>
<organism evidence="9 10">
    <name type="scientific">Secundilactobacillus folii</name>
    <dbReference type="NCBI Taxonomy" id="2678357"/>
    <lineage>
        <taxon>Bacteria</taxon>
        <taxon>Bacillati</taxon>
        <taxon>Bacillota</taxon>
        <taxon>Bacilli</taxon>
        <taxon>Lactobacillales</taxon>
        <taxon>Lactobacillaceae</taxon>
        <taxon>Secundilactobacillus</taxon>
    </lineage>
</organism>
<feature type="transmembrane region" description="Helical" evidence="8">
    <location>
        <begin position="477"/>
        <end position="497"/>
    </location>
</feature>
<evidence type="ECO:0000256" key="5">
    <source>
        <dbReference type="ARBA" id="ARBA00022692"/>
    </source>
</evidence>
<comment type="similarity">
    <text evidence="2">Belongs to the BCCT transporter (TC 2.A.15) family.</text>
</comment>
<evidence type="ECO:0000256" key="4">
    <source>
        <dbReference type="ARBA" id="ARBA00022475"/>
    </source>
</evidence>
<feature type="transmembrane region" description="Helical" evidence="8">
    <location>
        <begin position="350"/>
        <end position="370"/>
    </location>
</feature>
<evidence type="ECO:0008006" key="11">
    <source>
        <dbReference type="Google" id="ProtNLM"/>
    </source>
</evidence>
<dbReference type="GO" id="GO:0005886">
    <property type="term" value="C:plasma membrane"/>
    <property type="evidence" value="ECO:0007669"/>
    <property type="project" value="UniProtKB-SubCell"/>
</dbReference>